<name>A0A316UUA1_9BASI</name>
<dbReference type="Proteomes" id="UP000245884">
    <property type="component" value="Unassembled WGS sequence"/>
</dbReference>
<feature type="compositionally biased region" description="Low complexity" evidence="5">
    <location>
        <begin position="1"/>
        <end position="15"/>
    </location>
</feature>
<feature type="region of interest" description="Disordered" evidence="5">
    <location>
        <begin position="598"/>
        <end position="622"/>
    </location>
</feature>
<feature type="compositionally biased region" description="Low complexity" evidence="5">
    <location>
        <begin position="95"/>
        <end position="147"/>
    </location>
</feature>
<feature type="region of interest" description="Disordered" evidence="5">
    <location>
        <begin position="1"/>
        <end position="201"/>
    </location>
</feature>
<evidence type="ECO:0000313" key="8">
    <source>
        <dbReference type="Proteomes" id="UP000245884"/>
    </source>
</evidence>
<protein>
    <recommendedName>
        <fullName evidence="6">SUN domain-containing protein</fullName>
    </recommendedName>
</protein>
<gene>
    <name evidence="7" type="ORF">BDZ90DRAFT_133661</name>
</gene>
<keyword evidence="2" id="KW-0812">Transmembrane</keyword>
<keyword evidence="8" id="KW-1185">Reference proteome</keyword>
<dbReference type="PANTHER" id="PTHR12911">
    <property type="entry name" value="SAD1/UNC-84-LIKE PROTEIN-RELATED"/>
    <property type="match status" value="1"/>
</dbReference>
<dbReference type="PANTHER" id="PTHR12911:SF8">
    <property type="entry name" value="KLAROID PROTEIN-RELATED"/>
    <property type="match status" value="1"/>
</dbReference>
<organism evidence="7 8">
    <name type="scientific">Jaminaea rosea</name>
    <dbReference type="NCBI Taxonomy" id="1569628"/>
    <lineage>
        <taxon>Eukaryota</taxon>
        <taxon>Fungi</taxon>
        <taxon>Dikarya</taxon>
        <taxon>Basidiomycota</taxon>
        <taxon>Ustilaginomycotina</taxon>
        <taxon>Exobasidiomycetes</taxon>
        <taxon>Microstromatales</taxon>
        <taxon>Microstromatales incertae sedis</taxon>
        <taxon>Jaminaea</taxon>
    </lineage>
</organism>
<feature type="region of interest" description="Disordered" evidence="5">
    <location>
        <begin position="213"/>
        <end position="415"/>
    </location>
</feature>
<feature type="compositionally biased region" description="Basic and acidic residues" evidence="5">
    <location>
        <begin position="611"/>
        <end position="622"/>
    </location>
</feature>
<feature type="compositionally biased region" description="Low complexity" evidence="5">
    <location>
        <begin position="600"/>
        <end position="610"/>
    </location>
</feature>
<dbReference type="Pfam" id="PF07738">
    <property type="entry name" value="Sad1_UNC"/>
    <property type="match status" value="2"/>
</dbReference>
<reference evidence="7 8" key="1">
    <citation type="journal article" date="2018" name="Mol. Biol. Evol.">
        <title>Broad Genomic Sampling Reveals a Smut Pathogenic Ancestry of the Fungal Clade Ustilaginomycotina.</title>
        <authorList>
            <person name="Kijpornyongpan T."/>
            <person name="Mondo S.J."/>
            <person name="Barry K."/>
            <person name="Sandor L."/>
            <person name="Lee J."/>
            <person name="Lipzen A."/>
            <person name="Pangilinan J."/>
            <person name="LaButti K."/>
            <person name="Hainaut M."/>
            <person name="Henrissat B."/>
            <person name="Grigoriev I.V."/>
            <person name="Spatafora J.W."/>
            <person name="Aime M.C."/>
        </authorList>
    </citation>
    <scope>NUCLEOTIDE SEQUENCE [LARGE SCALE GENOMIC DNA]</scope>
    <source>
        <strain evidence="7 8">MCA 5214</strain>
    </source>
</reference>
<evidence type="ECO:0000256" key="1">
    <source>
        <dbReference type="ARBA" id="ARBA00004370"/>
    </source>
</evidence>
<dbReference type="GO" id="GO:0043495">
    <property type="term" value="F:protein-membrane adaptor activity"/>
    <property type="evidence" value="ECO:0007669"/>
    <property type="project" value="TreeGrafter"/>
</dbReference>
<feature type="compositionally biased region" description="Basic and acidic residues" evidence="5">
    <location>
        <begin position="986"/>
        <end position="1004"/>
    </location>
</feature>
<comment type="subcellular location">
    <subcellularLocation>
        <location evidence="1">Membrane</location>
    </subcellularLocation>
</comment>
<dbReference type="AlphaFoldDB" id="A0A316UUA1"/>
<feature type="compositionally biased region" description="Basic and acidic residues" evidence="5">
    <location>
        <begin position="373"/>
        <end position="388"/>
    </location>
</feature>
<evidence type="ECO:0000256" key="4">
    <source>
        <dbReference type="ARBA" id="ARBA00023136"/>
    </source>
</evidence>
<keyword evidence="4" id="KW-0472">Membrane</keyword>
<dbReference type="GO" id="GO:0034993">
    <property type="term" value="C:meiotic nuclear membrane microtubule tethering complex"/>
    <property type="evidence" value="ECO:0007669"/>
    <property type="project" value="TreeGrafter"/>
</dbReference>
<sequence>MSSPRRAASRALARSESIDAAGFDNGNDSPNTSAGRRRSRPEVSRKVIHQSFAYGAPSDGTMTAKRSTSGGKRGGSAAGSPDTSAESMAKEEQEAAASTQQPAAPAASRYAALKARKQSGGAAAKKGAASGLVSASSPATRRSARLSVASGSQDADNAARTRAMADFEDDEGESDDEEDDAQGKARKSSVPPPPVAGVRSAGGYQLSSYFVRAPVGSMSPGPSEDRRSMMPSSLLRGAQRPSHDPLSPRRGDMDGSMRSSDAGDSRSFASEEAFVRRDIDRDMTPPARGGARGWLANLSPWNKGANSSGSSRARRDPDFVPDAAEETEENHLQRRKARKSKDDAVYKPSEDGEEEDDDDISDDDGRKGRRRKSGDVDKSARGGRDDNRIWMGAKKRKGRKGRRSDGTEMGVDDSQEVVYDDDAQEAAARPSVLHRAAATGTQAADTWSGSSMLKTVGLAVAGLAVLGAISPNLSNSPSTRSSAPSSSVPLFGSFFSGRGTFTASNIPPSDFDAFVSRLLSLETTVGSLSATSDSLLKSHKEMARQVSTLELSSKEVRSLLRRIEEDSRLAQSKLDGKTKSLEDVGKRLREQVDKLEAHVAATPSSSSADTDALRRENDKHRQQVEVRLEKLRADLKGNEDQMAKMAASVKSAETVANQAKQALQPLLEANLPAQMPVKIDKRTGKPQIEPWFYESLKSVVASADGSSSGGGQGDDSFSWDSFKRAHGAALRALVHEESSDLFEERRKSHALVSRSDFLALLQAEIETMKGSLEETFNENAQSMQNEILGKVRAQQAMFEESGSWSKGGKKIVAEESAAASVPLSLPDLGQLRSKDGADPRNSILALIDAALDTYSMSKTNKADFALYSAGGRVIPSLTSPTFEMTARGPNSGKQKGWLPWSSASKPVTQFRSRSPVVALHHDNAPGMCWPFAGSNGQLGIQLARPAVVTDFTIEHPPASLTFGDSSTAPRDITVWGLVQREEDREKLRRWRESESARGEDRAGEMDMMPAPPSPNHLHLATFTYEAGGNGTASAPGRRPRSVQTFPVSPEAAALGIPVSVVQVRFLSNHGNRDYTCSYRVQVHGVAYQQQHA</sequence>
<feature type="compositionally biased region" description="Acidic residues" evidence="5">
    <location>
        <begin position="166"/>
        <end position="180"/>
    </location>
</feature>
<dbReference type="RefSeq" id="XP_025363498.1">
    <property type="nucleotide sequence ID" value="XM_025503390.1"/>
</dbReference>
<dbReference type="GeneID" id="37025213"/>
<proteinExistence type="predicted"/>
<feature type="compositionally biased region" description="Basic and acidic residues" evidence="5">
    <location>
        <begin position="241"/>
        <end position="255"/>
    </location>
</feature>
<accession>A0A316UUA1</accession>
<evidence type="ECO:0000259" key="6">
    <source>
        <dbReference type="PROSITE" id="PS51469"/>
    </source>
</evidence>
<feature type="compositionally biased region" description="Acidic residues" evidence="5">
    <location>
        <begin position="351"/>
        <end position="362"/>
    </location>
</feature>
<dbReference type="InterPro" id="IPR012919">
    <property type="entry name" value="SUN_dom"/>
</dbReference>
<dbReference type="EMBL" id="KZ819664">
    <property type="protein sequence ID" value="PWN28886.1"/>
    <property type="molecule type" value="Genomic_DNA"/>
</dbReference>
<feature type="compositionally biased region" description="Basic residues" evidence="5">
    <location>
        <begin position="393"/>
        <end position="402"/>
    </location>
</feature>
<feature type="compositionally biased region" description="Basic and acidic residues" evidence="5">
    <location>
        <begin position="273"/>
        <end position="283"/>
    </location>
</feature>
<evidence type="ECO:0000256" key="5">
    <source>
        <dbReference type="SAM" id="MobiDB-lite"/>
    </source>
</evidence>
<dbReference type="PROSITE" id="PS51469">
    <property type="entry name" value="SUN"/>
    <property type="match status" value="1"/>
</dbReference>
<feature type="domain" description="SUN" evidence="6">
    <location>
        <begin position="870"/>
        <end position="1087"/>
    </location>
</feature>
<dbReference type="Gene3D" id="2.60.120.260">
    <property type="entry name" value="Galactose-binding domain-like"/>
    <property type="match status" value="1"/>
</dbReference>
<dbReference type="STRING" id="1569628.A0A316UUA1"/>
<feature type="compositionally biased region" description="Basic and acidic residues" evidence="5">
    <location>
        <begin position="340"/>
        <end position="350"/>
    </location>
</feature>
<keyword evidence="3" id="KW-1133">Transmembrane helix</keyword>
<dbReference type="InterPro" id="IPR045119">
    <property type="entry name" value="SUN1-5"/>
</dbReference>
<feature type="region of interest" description="Disordered" evidence="5">
    <location>
        <begin position="986"/>
        <end position="1016"/>
    </location>
</feature>
<evidence type="ECO:0000256" key="2">
    <source>
        <dbReference type="ARBA" id="ARBA00022692"/>
    </source>
</evidence>
<evidence type="ECO:0000256" key="3">
    <source>
        <dbReference type="ARBA" id="ARBA00022989"/>
    </source>
</evidence>
<evidence type="ECO:0000313" key="7">
    <source>
        <dbReference type="EMBL" id="PWN28886.1"/>
    </source>
</evidence>
<dbReference type="OrthoDB" id="342281at2759"/>